<proteinExistence type="predicted"/>
<sequence length="169" mass="18259">MERRATFLVFVTASLFGACAEEVNPAEQARIDAEKIAAVERANIVPPDPISPQRIDFPDYEENDLYGSGCAFVPKGTAMHPIALTQGETAFMKIDDKMVRFAPDKGSKQGPFGTWQKYDGKVHSVRLLVAPGDGKASGSETVAYPATISIRNGRDQIVYQASGTAQCGF</sequence>
<dbReference type="EMBL" id="WTYL01000001">
    <property type="protein sequence ID" value="MXP43681.1"/>
    <property type="molecule type" value="Genomic_DNA"/>
</dbReference>
<dbReference type="AlphaFoldDB" id="A0A845AXE8"/>
<dbReference type="RefSeq" id="WP_160755264.1">
    <property type="nucleotide sequence ID" value="NZ_WTYL01000001.1"/>
</dbReference>
<keyword evidence="2" id="KW-1185">Reference proteome</keyword>
<accession>A0A845AXE8</accession>
<comment type="caution">
    <text evidence="1">The sequence shown here is derived from an EMBL/GenBank/DDBJ whole genome shotgun (WGS) entry which is preliminary data.</text>
</comment>
<dbReference type="PROSITE" id="PS51257">
    <property type="entry name" value="PROKAR_LIPOPROTEIN"/>
    <property type="match status" value="1"/>
</dbReference>
<protein>
    <submittedName>
        <fullName evidence="1">Uncharacterized protein</fullName>
    </submittedName>
</protein>
<dbReference type="Proteomes" id="UP000431922">
    <property type="component" value="Unassembled WGS sequence"/>
</dbReference>
<dbReference type="OrthoDB" id="7504757at2"/>
<gene>
    <name evidence="1" type="ORF">GRI65_04315</name>
</gene>
<reference evidence="1 2" key="1">
    <citation type="submission" date="2019-12" db="EMBL/GenBank/DDBJ databases">
        <title>Genomic-based taxomic classification of the family Erythrobacteraceae.</title>
        <authorList>
            <person name="Xu L."/>
        </authorList>
    </citation>
    <scope>NUCLEOTIDE SEQUENCE [LARGE SCALE GENOMIC DNA]</scope>
    <source>
        <strain evidence="1 2">KCTC 42453</strain>
    </source>
</reference>
<evidence type="ECO:0000313" key="2">
    <source>
        <dbReference type="Proteomes" id="UP000431922"/>
    </source>
</evidence>
<organism evidence="1 2">
    <name type="scientific">Allopontixanthobacter sediminis</name>
    <dbReference type="NCBI Taxonomy" id="1689985"/>
    <lineage>
        <taxon>Bacteria</taxon>
        <taxon>Pseudomonadati</taxon>
        <taxon>Pseudomonadota</taxon>
        <taxon>Alphaproteobacteria</taxon>
        <taxon>Sphingomonadales</taxon>
        <taxon>Erythrobacteraceae</taxon>
        <taxon>Allopontixanthobacter</taxon>
    </lineage>
</organism>
<evidence type="ECO:0000313" key="1">
    <source>
        <dbReference type="EMBL" id="MXP43681.1"/>
    </source>
</evidence>
<name>A0A845AXE8_9SPHN</name>